<keyword evidence="1" id="KW-0732">Signal</keyword>
<dbReference type="EMBL" id="BSPD01000080">
    <property type="protein sequence ID" value="GLS27516.1"/>
    <property type="molecule type" value="Genomic_DNA"/>
</dbReference>
<evidence type="ECO:0000259" key="2">
    <source>
        <dbReference type="Pfam" id="PF19489"/>
    </source>
</evidence>
<name>A0AA37WQ02_9GAMM</name>
<dbReference type="PROSITE" id="PS51257">
    <property type="entry name" value="PROKAR_LIPOPROTEIN"/>
    <property type="match status" value="1"/>
</dbReference>
<evidence type="ECO:0000313" key="3">
    <source>
        <dbReference type="EMBL" id="GLS27516.1"/>
    </source>
</evidence>
<feature type="signal peptide" evidence="1">
    <location>
        <begin position="1"/>
        <end position="18"/>
    </location>
</feature>
<feature type="chain" id="PRO_5041257309" evidence="1">
    <location>
        <begin position="19"/>
        <end position="198"/>
    </location>
</feature>
<dbReference type="Gene3D" id="1.10.530.10">
    <property type="match status" value="1"/>
</dbReference>
<dbReference type="AlphaFoldDB" id="A0AA37WQ02"/>
<evidence type="ECO:0000313" key="4">
    <source>
        <dbReference type="Proteomes" id="UP001156870"/>
    </source>
</evidence>
<sequence length="198" mass="23111">MKSLVLLFLMVSMLGCVSTPPKHLDNLCHIFDEKDDWYDDAKDASKRWGSPIPTMMAIMHQESRFVAKAKPPRTKILWIFPGPRKSDAYGYAQVKDSTWDWYRKSSGHGWADRDDFDDAIDFIGWYNHISGRKSRIAPSDTYRLYLAYHEGHGGYNRGSYKKKRWLTDVAKKVSARASRYKQQLAGCQKRLESGWWFF</sequence>
<proteinExistence type="predicted"/>
<keyword evidence="4" id="KW-1185">Reference proteome</keyword>
<dbReference type="Pfam" id="PF19489">
    <property type="entry name" value="SLT_4"/>
    <property type="match status" value="1"/>
</dbReference>
<evidence type="ECO:0000256" key="1">
    <source>
        <dbReference type="SAM" id="SignalP"/>
    </source>
</evidence>
<gene>
    <name evidence="3" type="ORF">GCM10007877_32350</name>
</gene>
<comment type="caution">
    <text evidence="3">The sequence shown here is derived from an EMBL/GenBank/DDBJ whole genome shotgun (WGS) entry which is preliminary data.</text>
</comment>
<dbReference type="Proteomes" id="UP001156870">
    <property type="component" value="Unassembled WGS sequence"/>
</dbReference>
<protein>
    <submittedName>
        <fullName evidence="3">Membrane protein</fullName>
    </submittedName>
</protein>
<dbReference type="RefSeq" id="WP_232594006.1">
    <property type="nucleotide sequence ID" value="NZ_BSPD01000080.1"/>
</dbReference>
<accession>A0AA37WQ02</accession>
<dbReference type="InterPro" id="IPR023346">
    <property type="entry name" value="Lysozyme-like_dom_sf"/>
</dbReference>
<feature type="domain" description="Transglycosylase SLT" evidence="2">
    <location>
        <begin position="5"/>
        <end position="187"/>
    </location>
</feature>
<reference evidence="3 4" key="1">
    <citation type="journal article" date="2014" name="Int. J. Syst. Evol. Microbiol.">
        <title>Complete genome sequence of Corynebacterium casei LMG S-19264T (=DSM 44701T), isolated from a smear-ripened cheese.</title>
        <authorList>
            <consortium name="US DOE Joint Genome Institute (JGI-PGF)"/>
            <person name="Walter F."/>
            <person name="Albersmeier A."/>
            <person name="Kalinowski J."/>
            <person name="Ruckert C."/>
        </authorList>
    </citation>
    <scope>NUCLEOTIDE SEQUENCE [LARGE SCALE GENOMIC DNA]</scope>
    <source>
        <strain evidence="3 4">NBRC 110095</strain>
    </source>
</reference>
<dbReference type="SUPFAM" id="SSF53955">
    <property type="entry name" value="Lysozyme-like"/>
    <property type="match status" value="1"/>
</dbReference>
<dbReference type="InterPro" id="IPR045795">
    <property type="entry name" value="SLT_4"/>
</dbReference>
<organism evidence="3 4">
    <name type="scientific">Marinibactrum halimedae</name>
    <dbReference type="NCBI Taxonomy" id="1444977"/>
    <lineage>
        <taxon>Bacteria</taxon>
        <taxon>Pseudomonadati</taxon>
        <taxon>Pseudomonadota</taxon>
        <taxon>Gammaproteobacteria</taxon>
        <taxon>Cellvibrionales</taxon>
        <taxon>Cellvibrionaceae</taxon>
        <taxon>Marinibactrum</taxon>
    </lineage>
</organism>